<gene>
    <name evidence="1" type="ORF">HB662_19840</name>
</gene>
<comment type="caution">
    <text evidence="1">The sequence shown here is derived from an EMBL/GenBank/DDBJ whole genome shotgun (WGS) entry which is preliminary data.</text>
</comment>
<dbReference type="EMBL" id="JAAVTX010000006">
    <property type="protein sequence ID" value="NKE47042.1"/>
    <property type="molecule type" value="Genomic_DNA"/>
</dbReference>
<protein>
    <submittedName>
        <fullName evidence="1">Uncharacterized protein</fullName>
    </submittedName>
</protein>
<reference evidence="1 2" key="1">
    <citation type="submission" date="2020-03" db="EMBL/GenBank/DDBJ databases">
        <title>Roseomonas selenitidurans sp. nov. isolated from soil.</title>
        <authorList>
            <person name="Liu H."/>
        </authorList>
    </citation>
    <scope>NUCLEOTIDE SEQUENCE [LARGE SCALE GENOMIC DNA]</scope>
    <source>
        <strain evidence="1 2">JCM 15073</strain>
    </source>
</reference>
<keyword evidence="2" id="KW-1185">Reference proteome</keyword>
<proteinExistence type="predicted"/>
<evidence type="ECO:0000313" key="2">
    <source>
        <dbReference type="Proteomes" id="UP000765160"/>
    </source>
</evidence>
<sequence>MTEFEARQAEADSDRAAEDRIRVLYAEYIAAVARIRKERADAKEAAHSGARGCGHGH</sequence>
<organism evidence="1 2">
    <name type="scientific">Falsiroseomonas frigidaquae</name>
    <dbReference type="NCBI Taxonomy" id="487318"/>
    <lineage>
        <taxon>Bacteria</taxon>
        <taxon>Pseudomonadati</taxon>
        <taxon>Pseudomonadota</taxon>
        <taxon>Alphaproteobacteria</taxon>
        <taxon>Acetobacterales</taxon>
        <taxon>Roseomonadaceae</taxon>
        <taxon>Falsiroseomonas</taxon>
    </lineage>
</organism>
<name>A0ABX1F3V6_9PROT</name>
<dbReference type="RefSeq" id="WP_168051999.1">
    <property type="nucleotide sequence ID" value="NZ_JAATJR010000006.1"/>
</dbReference>
<evidence type="ECO:0000313" key="1">
    <source>
        <dbReference type="EMBL" id="NKE47042.1"/>
    </source>
</evidence>
<dbReference type="Proteomes" id="UP000765160">
    <property type="component" value="Unassembled WGS sequence"/>
</dbReference>
<accession>A0ABX1F3V6</accession>